<gene>
    <name evidence="1" type="ORF">MetexDRAFT_4589</name>
</gene>
<name>H1KPM6_METEX</name>
<dbReference type="AlphaFoldDB" id="H1KPM6"/>
<feature type="non-terminal residue" evidence="1">
    <location>
        <position position="1"/>
    </location>
</feature>
<dbReference type="Proteomes" id="UP000004382">
    <property type="component" value="Unassembled WGS sequence"/>
</dbReference>
<accession>H1KPM6</accession>
<evidence type="ECO:0000313" key="2">
    <source>
        <dbReference type="Proteomes" id="UP000004382"/>
    </source>
</evidence>
<comment type="caution">
    <text evidence="1">The sequence shown here is derived from an EMBL/GenBank/DDBJ whole genome shotgun (WGS) entry which is preliminary data.</text>
</comment>
<reference evidence="1 2" key="1">
    <citation type="submission" date="2011-09" db="EMBL/GenBank/DDBJ databases">
        <title>The draft genome of Methylobacterium extorquens DSM 13060.</title>
        <authorList>
            <consortium name="US DOE Joint Genome Institute (JGI-PGF)"/>
            <person name="Lucas S."/>
            <person name="Han J."/>
            <person name="Lapidus A."/>
            <person name="Cheng J.-F."/>
            <person name="Goodwin L."/>
            <person name="Pitluck S."/>
            <person name="Peters L."/>
            <person name="Land M.L."/>
            <person name="Hauser L."/>
            <person name="Koskimaki J."/>
            <person name="Halonen O."/>
            <person name="Pirttila A."/>
            <person name="Frank C."/>
            <person name="Woyke T.J."/>
        </authorList>
    </citation>
    <scope>NUCLEOTIDE SEQUENCE [LARGE SCALE GENOMIC DNA]</scope>
    <source>
        <strain evidence="1 2">DSM 13060</strain>
    </source>
</reference>
<organism evidence="1 2">
    <name type="scientific">Methylorubrum extorquens DSM 13060</name>
    <dbReference type="NCBI Taxonomy" id="882800"/>
    <lineage>
        <taxon>Bacteria</taxon>
        <taxon>Pseudomonadati</taxon>
        <taxon>Pseudomonadota</taxon>
        <taxon>Alphaproteobacteria</taxon>
        <taxon>Hyphomicrobiales</taxon>
        <taxon>Methylobacteriaceae</taxon>
        <taxon>Methylorubrum</taxon>
    </lineage>
</organism>
<dbReference type="EMBL" id="AGJK01000176">
    <property type="protein sequence ID" value="EHP90516.1"/>
    <property type="molecule type" value="Genomic_DNA"/>
</dbReference>
<proteinExistence type="predicted"/>
<sequence length="49" mass="4797">SEDVAGVAHTADDASTGSAQVLGAASDLARQAAALRTEVGGFLNQVRAA</sequence>
<evidence type="ECO:0000313" key="1">
    <source>
        <dbReference type="EMBL" id="EHP90516.1"/>
    </source>
</evidence>
<dbReference type="PATRIC" id="fig|882800.3.peg.4504"/>
<protein>
    <submittedName>
        <fullName evidence="1">Methyl-accepting chemotaxis sensory transducer</fullName>
    </submittedName>
</protein>